<reference evidence="2 3" key="1">
    <citation type="submission" date="2022-02" db="EMBL/GenBank/DDBJ databases">
        <authorList>
            <person name="Min J."/>
        </authorList>
    </citation>
    <scope>NUCLEOTIDE SEQUENCE [LARGE SCALE GENOMIC DNA]</scope>
    <source>
        <strain evidence="2 3">GR10-1</strain>
    </source>
</reference>
<dbReference type="EMBL" id="JAKWBL010000003">
    <property type="protein sequence ID" value="MCH5599308.1"/>
    <property type="molecule type" value="Genomic_DNA"/>
</dbReference>
<feature type="domain" description="Sulfatase-modifying factor enzyme-like" evidence="1">
    <location>
        <begin position="17"/>
        <end position="164"/>
    </location>
</feature>
<dbReference type="PANTHER" id="PTHR23150">
    <property type="entry name" value="SULFATASE MODIFYING FACTOR 1, 2"/>
    <property type="match status" value="1"/>
</dbReference>
<gene>
    <name evidence="2" type="ORF">MKP09_16025</name>
</gene>
<accession>A0ABS9SLP9</accession>
<dbReference type="InterPro" id="IPR042095">
    <property type="entry name" value="SUMF_sf"/>
</dbReference>
<evidence type="ECO:0000313" key="3">
    <source>
        <dbReference type="Proteomes" id="UP001202248"/>
    </source>
</evidence>
<dbReference type="PANTHER" id="PTHR23150:SF19">
    <property type="entry name" value="FORMYLGLYCINE-GENERATING ENZYME"/>
    <property type="match status" value="1"/>
</dbReference>
<name>A0ABS9SLP9_9BACT</name>
<dbReference type="SUPFAM" id="SSF56436">
    <property type="entry name" value="C-type lectin-like"/>
    <property type="match status" value="1"/>
</dbReference>
<evidence type="ECO:0000313" key="2">
    <source>
        <dbReference type="EMBL" id="MCH5599308.1"/>
    </source>
</evidence>
<dbReference type="Proteomes" id="UP001202248">
    <property type="component" value="Unassembled WGS sequence"/>
</dbReference>
<dbReference type="Pfam" id="PF03781">
    <property type="entry name" value="FGE-sulfatase"/>
    <property type="match status" value="1"/>
</dbReference>
<dbReference type="InterPro" id="IPR051043">
    <property type="entry name" value="Sulfatase_Mod_Factor_Kinase"/>
</dbReference>
<dbReference type="InterPro" id="IPR016187">
    <property type="entry name" value="CTDL_fold"/>
</dbReference>
<keyword evidence="3" id="KW-1185">Reference proteome</keyword>
<dbReference type="InterPro" id="IPR005532">
    <property type="entry name" value="SUMF_dom"/>
</dbReference>
<comment type="caution">
    <text evidence="2">The sequence shown here is derived from an EMBL/GenBank/DDBJ whole genome shotgun (WGS) entry which is preliminary data.</text>
</comment>
<dbReference type="Gene3D" id="3.90.1580.10">
    <property type="entry name" value="paralog of FGE (formylglycine-generating enzyme)"/>
    <property type="match status" value="1"/>
</dbReference>
<organism evidence="2 3">
    <name type="scientific">Niabella ginsengisoli</name>
    <dbReference type="NCBI Taxonomy" id="522298"/>
    <lineage>
        <taxon>Bacteria</taxon>
        <taxon>Pseudomonadati</taxon>
        <taxon>Bacteroidota</taxon>
        <taxon>Chitinophagia</taxon>
        <taxon>Chitinophagales</taxon>
        <taxon>Chitinophagaceae</taxon>
        <taxon>Niabella</taxon>
    </lineage>
</organism>
<proteinExistence type="predicted"/>
<evidence type="ECO:0000259" key="1">
    <source>
        <dbReference type="Pfam" id="PF03781"/>
    </source>
</evidence>
<sequence>MGGQAIAYRSRMGICRRGGNPNQSYAWGNQLVPEGKYLANFFQGTFPQGNTLLDGFATTAPVKTYPANAYGLYDMIGNVWEWTNDWYSADIHEMNKQNIQKGICGNPQGPATSNDPREPLVPKRVVKGGSFLCSEQYCSNYRPNARVATPFDSGQEHLGFRCVKDINL</sequence>
<protein>
    <submittedName>
        <fullName evidence="2">Formylglycine-generating enzyme family protein</fullName>
    </submittedName>
</protein>